<dbReference type="UniPathway" id="UPA00342"/>
<dbReference type="CDD" id="cd05007">
    <property type="entry name" value="SIS_Etherase"/>
    <property type="match status" value="1"/>
</dbReference>
<evidence type="ECO:0000256" key="12">
    <source>
        <dbReference type="HAMAP-Rule" id="MF_00068"/>
    </source>
</evidence>
<dbReference type="PANTHER" id="PTHR10088">
    <property type="entry name" value="GLUCOKINASE REGULATORY PROTEIN"/>
    <property type="match status" value="1"/>
</dbReference>
<dbReference type="InterPro" id="IPR001347">
    <property type="entry name" value="SIS_dom"/>
</dbReference>
<name>A0A292YS40_9BACL</name>
<feature type="domain" description="SIS" evidence="13">
    <location>
        <begin position="56"/>
        <end position="219"/>
    </location>
</feature>
<evidence type="ECO:0000256" key="5">
    <source>
        <dbReference type="ARBA" id="ARBA00060595"/>
    </source>
</evidence>
<comment type="pathway">
    <text evidence="12">Amino-sugar metabolism; N-acetylmuramate degradation.</text>
</comment>
<gene>
    <name evidence="12" type="primary">murQ</name>
    <name evidence="14" type="ORF">EFBL_3422</name>
</gene>
<dbReference type="EC" id="4.2.1.126" evidence="8 12"/>
<dbReference type="GO" id="GO:0016835">
    <property type="term" value="F:carbon-oxygen lyase activity"/>
    <property type="evidence" value="ECO:0007669"/>
    <property type="project" value="UniProtKB-UniRule"/>
</dbReference>
<comment type="pathway">
    <text evidence="5">Amino-sugar metabolism; 1,6-anhydro-N-acetylmuramate degradation.</text>
</comment>
<dbReference type="EMBL" id="BDUF01000109">
    <property type="protein sequence ID" value="GAX91731.1"/>
    <property type="molecule type" value="Genomic_DNA"/>
</dbReference>
<sequence>MESIANLATEQQNEKSARLDEMSALEIVTLINGEDQTVAQAVGKALPSIAEAVEVITKSLSAGGRLIYVGAGTSGRLGVLDASECPPTFSVERQLVQAILAGGRNAMFEAIEGAEDDMQAGGENLKNISLSNRDVVVGISASGRTPYVIGALKYAKQVGASAIALSCNLSAKCSEIADVAIEVETGPEVLAGSTRMKAGTAQKMVLNMLSTASMVRLGKVYKNLMIDVKPTNEKLVDRARRILMKAAGVSYDEAAAALQAADNQVKVALVIIKTGLDAEEAKARLKAAGDFVRPVIEE</sequence>
<dbReference type="AlphaFoldDB" id="A0A292YS40"/>
<keyword evidence="3 12" id="KW-0119">Carbohydrate metabolism</keyword>
<reference evidence="15" key="1">
    <citation type="submission" date="2017-07" db="EMBL/GenBank/DDBJ databases">
        <title>Draft genome sequence of Effusibacillus lacus strain skLN1.</title>
        <authorList>
            <person name="Watanabe M."/>
            <person name="Kojima H."/>
            <person name="Fukui M."/>
        </authorList>
    </citation>
    <scope>NUCLEOTIDE SEQUENCE [LARGE SCALE GENOMIC DNA]</scope>
    <source>
        <strain evidence="15">skLN1</strain>
    </source>
</reference>
<keyword evidence="15" id="KW-1185">Reference proteome</keyword>
<comment type="similarity">
    <text evidence="7 12">Belongs to the GCKR-like family. MurNAc-6-P etherase subfamily.</text>
</comment>
<comment type="pathway">
    <text evidence="6">Cell wall biogenesis.</text>
</comment>
<dbReference type="GO" id="GO:0046348">
    <property type="term" value="P:amino sugar catabolic process"/>
    <property type="evidence" value="ECO:0007669"/>
    <property type="project" value="InterPro"/>
</dbReference>
<evidence type="ECO:0000256" key="4">
    <source>
        <dbReference type="ARBA" id="ARBA00051747"/>
    </source>
</evidence>
<keyword evidence="2 12" id="KW-0456">Lyase</keyword>
<dbReference type="SUPFAM" id="SSF53697">
    <property type="entry name" value="SIS domain"/>
    <property type="match status" value="1"/>
</dbReference>
<evidence type="ECO:0000256" key="9">
    <source>
        <dbReference type="ARBA" id="ARBA00070061"/>
    </source>
</evidence>
<dbReference type="InterPro" id="IPR005488">
    <property type="entry name" value="Etherase_MurQ"/>
</dbReference>
<evidence type="ECO:0000256" key="7">
    <source>
        <dbReference type="ARBA" id="ARBA00061234"/>
    </source>
</evidence>
<dbReference type="GO" id="GO:0009254">
    <property type="term" value="P:peptidoglycan turnover"/>
    <property type="evidence" value="ECO:0007669"/>
    <property type="project" value="TreeGrafter"/>
</dbReference>
<comment type="miscellaneous">
    <text evidence="12">A lyase-type mechanism (elimination/hydration) is suggested for the cleavage of the lactyl ether bond of MurNAc 6-phosphate, with the formation of an alpha,beta-unsaturated aldehyde intermediate with (E)-stereochemistry, followed by the syn addition of water to give product.</text>
</comment>
<dbReference type="PROSITE" id="PS51464">
    <property type="entry name" value="SIS"/>
    <property type="match status" value="1"/>
</dbReference>
<organism evidence="14 15">
    <name type="scientific">Effusibacillus lacus</name>
    <dbReference type="NCBI Taxonomy" id="1348429"/>
    <lineage>
        <taxon>Bacteria</taxon>
        <taxon>Bacillati</taxon>
        <taxon>Bacillota</taxon>
        <taxon>Bacilli</taxon>
        <taxon>Bacillales</taxon>
        <taxon>Alicyclobacillaceae</taxon>
        <taxon>Effusibacillus</taxon>
    </lineage>
</organism>
<dbReference type="Gene3D" id="1.10.8.1080">
    <property type="match status" value="1"/>
</dbReference>
<dbReference type="Pfam" id="PF22645">
    <property type="entry name" value="GKRP_SIS_N"/>
    <property type="match status" value="1"/>
</dbReference>
<evidence type="ECO:0000256" key="11">
    <source>
        <dbReference type="ARBA" id="ARBA00084049"/>
    </source>
</evidence>
<accession>A0A292YS40</accession>
<evidence type="ECO:0000256" key="6">
    <source>
        <dbReference type="ARBA" id="ARBA00060672"/>
    </source>
</evidence>
<comment type="caution">
    <text evidence="14">The sequence shown here is derived from an EMBL/GenBank/DDBJ whole genome shotgun (WGS) entry which is preliminary data.</text>
</comment>
<evidence type="ECO:0000259" key="13">
    <source>
        <dbReference type="PROSITE" id="PS51464"/>
    </source>
</evidence>
<evidence type="ECO:0000256" key="3">
    <source>
        <dbReference type="ARBA" id="ARBA00023277"/>
    </source>
</evidence>
<dbReference type="FunFam" id="1.10.8.1080:FF:000001">
    <property type="entry name" value="N-acetylmuramic acid 6-phosphate etherase"/>
    <property type="match status" value="1"/>
</dbReference>
<evidence type="ECO:0000256" key="10">
    <source>
        <dbReference type="ARBA" id="ARBA00077905"/>
    </source>
</evidence>
<evidence type="ECO:0000256" key="8">
    <source>
        <dbReference type="ARBA" id="ARBA00067056"/>
    </source>
</evidence>
<protein>
    <recommendedName>
        <fullName evidence="9 12">N-acetylmuramic acid 6-phosphate etherase</fullName>
        <shortName evidence="12">MurNAc-6-P etherase</shortName>
        <ecNumber evidence="8 12">4.2.1.126</ecNumber>
    </recommendedName>
    <alternativeName>
        <fullName evidence="11 12">N-acetylmuramic acid 6-phosphate hydrolase</fullName>
    </alternativeName>
    <alternativeName>
        <fullName evidence="10 12">N-acetylmuramic acid 6-phosphate lyase</fullName>
    </alternativeName>
</protein>
<evidence type="ECO:0000256" key="1">
    <source>
        <dbReference type="ARBA" id="ARBA00011738"/>
    </source>
</evidence>
<comment type="catalytic activity">
    <reaction evidence="4 12">
        <text>N-acetyl-D-muramate 6-phosphate + H2O = N-acetyl-D-glucosamine 6-phosphate + (R)-lactate</text>
        <dbReference type="Rhea" id="RHEA:26410"/>
        <dbReference type="ChEBI" id="CHEBI:15377"/>
        <dbReference type="ChEBI" id="CHEBI:16004"/>
        <dbReference type="ChEBI" id="CHEBI:57513"/>
        <dbReference type="ChEBI" id="CHEBI:58722"/>
        <dbReference type="EC" id="4.2.1.126"/>
    </reaction>
</comment>
<evidence type="ECO:0000256" key="2">
    <source>
        <dbReference type="ARBA" id="ARBA00023239"/>
    </source>
</evidence>
<dbReference type="GO" id="GO:0097367">
    <property type="term" value="F:carbohydrate derivative binding"/>
    <property type="evidence" value="ECO:0007669"/>
    <property type="project" value="InterPro"/>
</dbReference>
<dbReference type="InterPro" id="IPR005486">
    <property type="entry name" value="Glucokinase_regulatory_CS"/>
</dbReference>
<comment type="function">
    <text evidence="12">Specifically catalyzes the cleavage of the D-lactyl ether substituent of MurNAc 6-phosphate, producing GlcNAc 6-phosphate and D-lactate.</text>
</comment>
<evidence type="ECO:0000313" key="15">
    <source>
        <dbReference type="Proteomes" id="UP000217785"/>
    </source>
</evidence>
<dbReference type="NCBIfam" id="NF009222">
    <property type="entry name" value="PRK12570.1"/>
    <property type="match status" value="1"/>
</dbReference>
<feature type="active site" evidence="12">
    <location>
        <position position="115"/>
    </location>
</feature>
<proteinExistence type="inferred from homology"/>
<dbReference type="Gene3D" id="3.40.50.10490">
    <property type="entry name" value="Glucose-6-phosphate isomerase like protein, domain 1"/>
    <property type="match status" value="1"/>
</dbReference>
<dbReference type="OrthoDB" id="9813395at2"/>
<evidence type="ECO:0000313" key="14">
    <source>
        <dbReference type="EMBL" id="GAX91731.1"/>
    </source>
</evidence>
<dbReference type="Proteomes" id="UP000217785">
    <property type="component" value="Unassembled WGS sequence"/>
</dbReference>
<dbReference type="NCBIfam" id="NF003915">
    <property type="entry name" value="PRK05441.1"/>
    <property type="match status" value="1"/>
</dbReference>
<dbReference type="RefSeq" id="WP_096183808.1">
    <property type="nucleotide sequence ID" value="NZ_BDUF01000109.1"/>
</dbReference>
<dbReference type="NCBIfam" id="TIGR00274">
    <property type="entry name" value="N-acetylmuramic acid 6-phosphate etherase"/>
    <property type="match status" value="1"/>
</dbReference>
<feature type="active site" description="Proton donor" evidence="12">
    <location>
        <position position="84"/>
    </location>
</feature>
<dbReference type="FunFam" id="3.40.50.10490:FF:000014">
    <property type="entry name" value="N-acetylmuramic acid 6-phosphate etherase"/>
    <property type="match status" value="1"/>
</dbReference>
<dbReference type="PANTHER" id="PTHR10088:SF4">
    <property type="entry name" value="GLUCOKINASE REGULATORY PROTEIN"/>
    <property type="match status" value="1"/>
</dbReference>
<comment type="subunit">
    <text evidence="1 12">Homodimer.</text>
</comment>
<dbReference type="PROSITE" id="PS01272">
    <property type="entry name" value="GCKR"/>
    <property type="match status" value="1"/>
</dbReference>
<dbReference type="GO" id="GO:0016803">
    <property type="term" value="F:ether hydrolase activity"/>
    <property type="evidence" value="ECO:0007669"/>
    <property type="project" value="TreeGrafter"/>
</dbReference>
<dbReference type="HAMAP" id="MF_00068">
    <property type="entry name" value="MurQ"/>
    <property type="match status" value="1"/>
</dbReference>
<dbReference type="InterPro" id="IPR040190">
    <property type="entry name" value="MURQ/GCKR"/>
</dbReference>
<dbReference type="InterPro" id="IPR046348">
    <property type="entry name" value="SIS_dom_sf"/>
</dbReference>
<dbReference type="GO" id="GO:0097173">
    <property type="term" value="P:N-acetylmuramic acid catabolic process"/>
    <property type="evidence" value="ECO:0007669"/>
    <property type="project" value="UniProtKB-UniPathway"/>
</dbReference>